<dbReference type="InterPro" id="IPR004843">
    <property type="entry name" value="Calcineurin-like_PHP"/>
</dbReference>
<evidence type="ECO:0000313" key="6">
    <source>
        <dbReference type="EMBL" id="KAJ0396448.1"/>
    </source>
</evidence>
<name>A0AAD5Q8E8_PYTIN</name>
<dbReference type="Pfam" id="PF00149">
    <property type="entry name" value="Metallophos"/>
    <property type="match status" value="1"/>
</dbReference>
<evidence type="ECO:0000313" key="7">
    <source>
        <dbReference type="Proteomes" id="UP001209570"/>
    </source>
</evidence>
<dbReference type="GO" id="GO:0009166">
    <property type="term" value="P:nucleotide catabolic process"/>
    <property type="evidence" value="ECO:0007669"/>
    <property type="project" value="InterPro"/>
</dbReference>
<keyword evidence="2" id="KW-0732">Signal</keyword>
<dbReference type="Gene3D" id="3.90.780.10">
    <property type="entry name" value="5'-Nucleotidase, C-terminal domain"/>
    <property type="match status" value="1"/>
</dbReference>
<dbReference type="GO" id="GO:0000166">
    <property type="term" value="F:nucleotide binding"/>
    <property type="evidence" value="ECO:0007669"/>
    <property type="project" value="UniProtKB-KW"/>
</dbReference>
<comment type="caution">
    <text evidence="6">The sequence shown here is derived from an EMBL/GenBank/DDBJ whole genome shotgun (WGS) entry which is preliminary data.</text>
</comment>
<gene>
    <name evidence="6" type="ORF">P43SY_003450</name>
</gene>
<evidence type="ECO:0000259" key="5">
    <source>
        <dbReference type="Pfam" id="PF02872"/>
    </source>
</evidence>
<dbReference type="PANTHER" id="PTHR11575">
    <property type="entry name" value="5'-NUCLEOTIDASE-RELATED"/>
    <property type="match status" value="1"/>
</dbReference>
<dbReference type="SUPFAM" id="SSF56300">
    <property type="entry name" value="Metallo-dependent phosphatases"/>
    <property type="match status" value="1"/>
</dbReference>
<evidence type="ECO:0000256" key="3">
    <source>
        <dbReference type="RuleBase" id="RU362119"/>
    </source>
</evidence>
<dbReference type="GO" id="GO:0016787">
    <property type="term" value="F:hydrolase activity"/>
    <property type="evidence" value="ECO:0007669"/>
    <property type="project" value="UniProtKB-KW"/>
</dbReference>
<evidence type="ECO:0000259" key="4">
    <source>
        <dbReference type="Pfam" id="PF00149"/>
    </source>
</evidence>
<dbReference type="Proteomes" id="UP001209570">
    <property type="component" value="Unassembled WGS sequence"/>
</dbReference>
<feature type="domain" description="5'-Nucleotidase C-terminal" evidence="5">
    <location>
        <begin position="317"/>
        <end position="423"/>
    </location>
</feature>
<organism evidence="6 7">
    <name type="scientific">Pythium insidiosum</name>
    <name type="common">Pythiosis disease agent</name>
    <dbReference type="NCBI Taxonomy" id="114742"/>
    <lineage>
        <taxon>Eukaryota</taxon>
        <taxon>Sar</taxon>
        <taxon>Stramenopiles</taxon>
        <taxon>Oomycota</taxon>
        <taxon>Peronosporomycetes</taxon>
        <taxon>Pythiales</taxon>
        <taxon>Pythiaceae</taxon>
        <taxon>Pythium</taxon>
    </lineage>
</organism>
<accession>A0AAD5Q8E8</accession>
<dbReference type="InterPro" id="IPR036907">
    <property type="entry name" value="5'-Nucleotdase_C_sf"/>
</dbReference>
<protein>
    <recommendedName>
        <fullName evidence="8">Calcineurin-like phosphoesterase</fullName>
    </recommendedName>
</protein>
<keyword evidence="3" id="KW-0547">Nucleotide-binding</keyword>
<reference evidence="6" key="1">
    <citation type="submission" date="2021-12" db="EMBL/GenBank/DDBJ databases">
        <title>Prjna785345.</title>
        <authorList>
            <person name="Rujirawat T."/>
            <person name="Krajaejun T."/>
        </authorList>
    </citation>
    <scope>NUCLEOTIDE SEQUENCE</scope>
    <source>
        <strain evidence="6">Pi057C3</strain>
    </source>
</reference>
<dbReference type="Gene3D" id="3.60.21.10">
    <property type="match status" value="1"/>
</dbReference>
<keyword evidence="7" id="KW-1185">Reference proteome</keyword>
<dbReference type="InterPro" id="IPR006179">
    <property type="entry name" value="5_nucleotidase/apyrase"/>
</dbReference>
<keyword evidence="3" id="KW-0378">Hydrolase</keyword>
<feature type="domain" description="Calcineurin-like phosphoesterase" evidence="4">
    <location>
        <begin position="24"/>
        <end position="225"/>
    </location>
</feature>
<dbReference type="EMBL" id="JAKCXM010000294">
    <property type="protein sequence ID" value="KAJ0396448.1"/>
    <property type="molecule type" value="Genomic_DNA"/>
</dbReference>
<dbReference type="InterPro" id="IPR008334">
    <property type="entry name" value="5'-Nucleotdase_C"/>
</dbReference>
<dbReference type="PRINTS" id="PR01607">
    <property type="entry name" value="APYRASEFAMLY"/>
</dbReference>
<dbReference type="Pfam" id="PF02872">
    <property type="entry name" value="5_nucleotid_C"/>
    <property type="match status" value="1"/>
</dbReference>
<dbReference type="SUPFAM" id="SSF55816">
    <property type="entry name" value="5'-nucleotidase (syn. UDP-sugar hydrolase), C-terminal domain"/>
    <property type="match status" value="1"/>
</dbReference>
<evidence type="ECO:0000256" key="2">
    <source>
        <dbReference type="ARBA" id="ARBA00022729"/>
    </source>
</evidence>
<sequence length="527" mass="58354">MEMLAADGDECAARVVFLTLNDVYALHANDDGVGGVAEMATLLAHTRRAIEADDPGATVVVTLNGDFLWRSELDRRDKGALMVQVLNALGIEFVVLGNHEFDFGAPTLQELLSSARFQCLGSNIRSTATGDLLGGVVDTAIIEVQHGLRLGLFGVCTTETEEDALAGDTVRFEDEVLHARRCVELLQREGADVVVALTHLPMQRDKQLARQVPGISLVLGGHDHDVMTDVVGHTMIHKSGQDARWLGRVELTIHKRLEEDNTTQLARPPSVYFAWEMLLNRGFHPHAECLALVKEYERMVDADDEAQGKLEPLAVATAALDGTRYTSRRRDCDVGFLITDAMRAELQADVALIHAGLIKGNRLYAPGCVITPRWLERVLPHPRRTAVVSMSADCLRLALERMLRRYPSLSSSTPHVSGIYVACERRSSTASPVVTAMHLVGRDDQLSEALSSDQLIRVALPVSPSMAEWNEYFATPFDQNTTTHGSIVRDVVAQWLRRSSRDNGRIINIEWPRDERRILVRETHLDS</sequence>
<dbReference type="InterPro" id="IPR029052">
    <property type="entry name" value="Metallo-depent_PP-like"/>
</dbReference>
<comment type="similarity">
    <text evidence="1 3">Belongs to the 5'-nucleotidase family.</text>
</comment>
<dbReference type="AlphaFoldDB" id="A0AAD5Q8E8"/>
<evidence type="ECO:0000256" key="1">
    <source>
        <dbReference type="ARBA" id="ARBA00006654"/>
    </source>
</evidence>
<dbReference type="PANTHER" id="PTHR11575:SF48">
    <property type="entry name" value="5'-NUCLEOTIDASE"/>
    <property type="match status" value="1"/>
</dbReference>
<evidence type="ECO:0008006" key="8">
    <source>
        <dbReference type="Google" id="ProtNLM"/>
    </source>
</evidence>
<proteinExistence type="inferred from homology"/>